<accession>A0A1H6T7Y7</accession>
<keyword evidence="3" id="KW-1185">Reference proteome</keyword>
<protein>
    <submittedName>
        <fullName evidence="2">Branched-chain amino acid transport protein AzlD</fullName>
    </submittedName>
</protein>
<feature type="transmembrane region" description="Helical" evidence="1">
    <location>
        <begin position="63"/>
        <end position="81"/>
    </location>
</feature>
<proteinExistence type="predicted"/>
<feature type="transmembrane region" description="Helical" evidence="1">
    <location>
        <begin position="6"/>
        <end position="27"/>
    </location>
</feature>
<reference evidence="3" key="1">
    <citation type="submission" date="2016-10" db="EMBL/GenBank/DDBJ databases">
        <authorList>
            <person name="Varghese N."/>
            <person name="Submissions S."/>
        </authorList>
    </citation>
    <scope>NUCLEOTIDE SEQUENCE [LARGE SCALE GENOMIC DNA]</scope>
    <source>
        <strain evidence="3">DSM 7165</strain>
    </source>
</reference>
<dbReference type="AlphaFoldDB" id="A0A1H6T7Y7"/>
<keyword evidence="1" id="KW-0472">Membrane</keyword>
<keyword evidence="1" id="KW-0812">Transmembrane</keyword>
<dbReference type="InterPro" id="IPR008407">
    <property type="entry name" value="Brnchd-chn_aa_trnsp_AzlD"/>
</dbReference>
<evidence type="ECO:0000256" key="1">
    <source>
        <dbReference type="SAM" id="Phobius"/>
    </source>
</evidence>
<evidence type="ECO:0000313" key="2">
    <source>
        <dbReference type="EMBL" id="SEI76179.1"/>
    </source>
</evidence>
<organism evidence="2 3">
    <name type="scientific">Allopseudospirillum japonicum</name>
    <dbReference type="NCBI Taxonomy" id="64971"/>
    <lineage>
        <taxon>Bacteria</taxon>
        <taxon>Pseudomonadati</taxon>
        <taxon>Pseudomonadota</taxon>
        <taxon>Gammaproteobacteria</taxon>
        <taxon>Oceanospirillales</taxon>
        <taxon>Oceanospirillaceae</taxon>
        <taxon>Allopseudospirillum</taxon>
    </lineage>
</organism>
<sequence length="109" mass="11996">MQVYLLTVIGVAALATFATRVLPFIFLARHADHPLLAHLGRYLPAGVMFLLVFIFMFGQPQSLEPQVLLPQSLAALVVIGLHLWRRQALISIGVGTGVYMLCVQSGYFT</sequence>
<dbReference type="Proteomes" id="UP000242999">
    <property type="component" value="Unassembled WGS sequence"/>
</dbReference>
<feature type="transmembrane region" description="Helical" evidence="1">
    <location>
        <begin position="88"/>
        <end position="108"/>
    </location>
</feature>
<dbReference type="STRING" id="64971.SAMN05421831_109111"/>
<evidence type="ECO:0000313" key="3">
    <source>
        <dbReference type="Proteomes" id="UP000242999"/>
    </source>
</evidence>
<gene>
    <name evidence="2" type="ORF">SAMN05421831_109111</name>
</gene>
<dbReference type="OrthoDB" id="5324916at2"/>
<dbReference type="Pfam" id="PF05437">
    <property type="entry name" value="AzlD"/>
    <property type="match status" value="1"/>
</dbReference>
<dbReference type="PIRSF" id="PIRSF003203">
    <property type="entry name" value="AzlD"/>
    <property type="match status" value="1"/>
</dbReference>
<dbReference type="EMBL" id="FNYH01000009">
    <property type="protein sequence ID" value="SEI76179.1"/>
    <property type="molecule type" value="Genomic_DNA"/>
</dbReference>
<feature type="transmembrane region" description="Helical" evidence="1">
    <location>
        <begin position="39"/>
        <end position="57"/>
    </location>
</feature>
<dbReference type="RefSeq" id="WP_093310797.1">
    <property type="nucleotide sequence ID" value="NZ_FNYH01000009.1"/>
</dbReference>
<name>A0A1H6T7Y7_9GAMM</name>
<keyword evidence="1" id="KW-1133">Transmembrane helix</keyword>